<reference evidence="3 4" key="1">
    <citation type="journal article" date="2015" name="Stand. Genomic Sci.">
        <title>Genomic Encyclopedia of Bacterial and Archaeal Type Strains, Phase III: the genomes of soil and plant-associated and newly described type strains.</title>
        <authorList>
            <person name="Whitman W.B."/>
            <person name="Woyke T."/>
            <person name="Klenk H.P."/>
            <person name="Zhou Y."/>
            <person name="Lilburn T.G."/>
            <person name="Beck B.J."/>
            <person name="De Vos P."/>
            <person name="Vandamme P."/>
            <person name="Eisen J.A."/>
            <person name="Garrity G."/>
            <person name="Hugenholtz P."/>
            <person name="Kyrpides N.C."/>
        </authorList>
    </citation>
    <scope>NUCLEOTIDE SEQUENCE [LARGE SCALE GENOMIC DNA]</scope>
    <source>
        <strain evidence="3 4">CECT 7306</strain>
    </source>
</reference>
<dbReference type="FunCoup" id="A0A3N1HSN1">
    <property type="interactions" value="5"/>
</dbReference>
<gene>
    <name evidence="1" type="primary">rbpA</name>
    <name evidence="3" type="ORF">EDC03_0138</name>
</gene>
<dbReference type="OrthoDB" id="3618415at2"/>
<dbReference type="GO" id="GO:0045893">
    <property type="term" value="P:positive regulation of DNA-templated transcription"/>
    <property type="evidence" value="ECO:0007669"/>
    <property type="project" value="UniProtKB-UniRule"/>
</dbReference>
<comment type="cofactor">
    <cofactor evidence="1">
        <name>Zn(2+)</name>
        <dbReference type="ChEBI" id="CHEBI:29105"/>
    </cofactor>
    <text evidence="1">Bind 1 Zn(2+) per subunit.</text>
</comment>
<feature type="binding site" evidence="1">
    <location>
        <position position="58"/>
    </location>
    <ligand>
        <name>Zn(2+)</name>
        <dbReference type="ChEBI" id="CHEBI:29105"/>
    </ligand>
</feature>
<keyword evidence="1" id="KW-0479">Metal-binding</keyword>
<comment type="similarity">
    <text evidence="1">Belongs to the RNA polymerase-binding protein RbpA family.</text>
</comment>
<dbReference type="Proteomes" id="UP000276232">
    <property type="component" value="Unassembled WGS sequence"/>
</dbReference>
<keyword evidence="1" id="KW-0862">Zinc</keyword>
<dbReference type="InParanoid" id="A0A3N1HSN1"/>
<feature type="binding site" evidence="1">
    <location>
        <position position="34"/>
    </location>
    <ligand>
        <name>Zn(2+)</name>
        <dbReference type="ChEBI" id="CHEBI:29105"/>
    </ligand>
</feature>
<protein>
    <recommendedName>
        <fullName evidence="1">RNA polymerase-binding protein RbpA</fullName>
    </recommendedName>
</protein>
<organism evidence="3 4">
    <name type="scientific">Pseudokineococcus lusitanus</name>
    <dbReference type="NCBI Taxonomy" id="763993"/>
    <lineage>
        <taxon>Bacteria</taxon>
        <taxon>Bacillati</taxon>
        <taxon>Actinomycetota</taxon>
        <taxon>Actinomycetes</taxon>
        <taxon>Kineosporiales</taxon>
        <taxon>Kineosporiaceae</taxon>
        <taxon>Pseudokineococcus</taxon>
    </lineage>
</organism>
<dbReference type="GO" id="GO:0008270">
    <property type="term" value="F:zinc ion binding"/>
    <property type="evidence" value="ECO:0007669"/>
    <property type="project" value="UniProtKB-UniRule"/>
</dbReference>
<dbReference type="InterPro" id="IPR025182">
    <property type="entry name" value="RNApol-bd_RbpA"/>
</dbReference>
<proteinExistence type="inferred from homology"/>
<accession>A0A3N1HSN1</accession>
<dbReference type="InterPro" id="IPR038638">
    <property type="entry name" value="RbpA_sf"/>
</dbReference>
<evidence type="ECO:0000256" key="1">
    <source>
        <dbReference type="HAMAP-Rule" id="MF_01483"/>
    </source>
</evidence>
<evidence type="ECO:0000313" key="4">
    <source>
        <dbReference type="Proteomes" id="UP000276232"/>
    </source>
</evidence>
<feature type="binding site" evidence="1">
    <location>
        <position position="38"/>
    </location>
    <ligand>
        <name>Zn(2+)</name>
        <dbReference type="ChEBI" id="CHEBI:29105"/>
    </ligand>
</feature>
<dbReference type="Gene3D" id="2.20.28.270">
    <property type="entry name" value="RNA polymerase-binding protein A"/>
    <property type="match status" value="1"/>
</dbReference>
<dbReference type="GO" id="GO:0001000">
    <property type="term" value="F:bacterial-type RNA polymerase core enzyme binding"/>
    <property type="evidence" value="ECO:0007669"/>
    <property type="project" value="UniProtKB-UniRule"/>
</dbReference>
<dbReference type="EMBL" id="RJKN01000001">
    <property type="protein sequence ID" value="ROP45534.1"/>
    <property type="molecule type" value="Genomic_DNA"/>
</dbReference>
<keyword evidence="1" id="KW-0804">Transcription</keyword>
<dbReference type="RefSeq" id="WP_123378295.1">
    <property type="nucleotide sequence ID" value="NZ_RJKN01000001.1"/>
</dbReference>
<dbReference type="Pfam" id="PF13397">
    <property type="entry name" value="RbpA"/>
    <property type="match status" value="1"/>
</dbReference>
<feature type="region of interest" description="Disordered" evidence="2">
    <location>
        <begin position="1"/>
        <end position="25"/>
    </location>
</feature>
<sequence length="116" mass="13069">MADRSLRGTRLGAASLESDAGVEPAPRQMKEYVCPNDHRTVVPLSVEADVPALWECRCGEQALLLDASRPEEKPTKPARTHWDMLLERRSKEDLQVLLDERLELLRSGLLHAKRTA</sequence>
<dbReference type="HAMAP" id="MF_01483">
    <property type="entry name" value="RbpA"/>
    <property type="match status" value="1"/>
</dbReference>
<comment type="function">
    <text evidence="1">Binds to RNA polymerase (RNAP), stimulating transcription from principal, but not alternative sigma factor promoters.</text>
</comment>
<keyword evidence="4" id="KW-1185">Reference proteome</keyword>
<evidence type="ECO:0000256" key="2">
    <source>
        <dbReference type="SAM" id="MobiDB-lite"/>
    </source>
</evidence>
<name>A0A3N1HSN1_9ACTN</name>
<dbReference type="AlphaFoldDB" id="A0A3N1HSN1"/>
<comment type="caution">
    <text evidence="3">The sequence shown here is derived from an EMBL/GenBank/DDBJ whole genome shotgun (WGS) entry which is preliminary data.</text>
</comment>
<evidence type="ECO:0000313" key="3">
    <source>
        <dbReference type="EMBL" id="ROP45534.1"/>
    </source>
</evidence>
<comment type="subunit">
    <text evidence="1">Forms a complex with the RNAP catalytic core and with free principal sigma factors.</text>
</comment>
<feature type="binding site" evidence="1">
    <location>
        <position position="56"/>
    </location>
    <ligand>
        <name>Zn(2+)</name>
        <dbReference type="ChEBI" id="CHEBI:29105"/>
    </ligand>
</feature>
<keyword evidence="1" id="KW-0805">Transcription regulation</keyword>